<evidence type="ECO:0000256" key="1">
    <source>
        <dbReference type="SAM" id="MobiDB-lite"/>
    </source>
</evidence>
<organism evidence="2 3">
    <name type="scientific">Synechococcus T7-like virus S-TIP28</name>
    <dbReference type="NCBI Taxonomy" id="1332140"/>
    <lineage>
        <taxon>Viruses</taxon>
        <taxon>Duplodnaviria</taxon>
        <taxon>Heunggongvirae</taxon>
        <taxon>Uroviricota</taxon>
        <taxon>Caudoviricetes</taxon>
        <taxon>Autographivirales</taxon>
        <taxon>Autographivirales incertae sedis</taxon>
        <taxon>Tiranvirus</taxon>
        <taxon>Tiranvirus STIP28</taxon>
    </lineage>
</organism>
<accession>A0AAE9BP55</accession>
<gene>
    <name evidence="2" type="ORF">STIP28_48</name>
</gene>
<proteinExistence type="predicted"/>
<feature type="region of interest" description="Disordered" evidence="1">
    <location>
        <begin position="288"/>
        <end position="324"/>
    </location>
</feature>
<feature type="region of interest" description="Disordered" evidence="1">
    <location>
        <begin position="1"/>
        <end position="83"/>
    </location>
</feature>
<reference evidence="2" key="1">
    <citation type="submission" date="2021-08" db="EMBL/GenBank/DDBJ databases">
        <authorList>
            <person name="Shitrit D."/>
            <person name="Kirzner S."/>
            <person name="Dekel-Bird N.P."/>
            <person name="Avrani S."/>
            <person name="Sabehi G."/>
            <person name="Perkarsky I."/>
            <person name="Peleg M."/>
            <person name="Tahan R."/>
            <person name="Kondratyeva K."/>
            <person name="Lindell D."/>
        </authorList>
    </citation>
    <scope>NUCLEOTIDE SEQUENCE</scope>
</reference>
<sequence length="1192" mass="128350">MDSINEAYAQQAAAEEQAAQERIDAETAMSASSTPEVEEQAQPEQQQQPDQVTQLMQGAEDFVAGLLGQDQEQRQEARKEGQAKLQELQEEFDKDESVIAETTRAVAGGLAGAVEGVGETAELIKDTVTGEAFKDGYEAADWDLGITENRTQVGKFARTMVSMLTVMRGAGAAGVSVGGGGSVASRLGSEAARGAIADLIVSQDDENLTNMLEDMGLPHISALAVDDEDGPWSARLKNIVEGGVFGVAVDGVGEVLGAIAKGRAAVKAGKSADEAVDETIKQLELNLESRPGKDVREATQTELGSSPSKPALYEPSDAASRTTEHTAAQAAVSQFKQGSLPQTSAKPMLTDAAFKKIVEPRAAQGMTADAIGELEDVIVRTASSMNAEELAKELGQSTDETVSQALRAVADFLGADTTEAGLKAFADKGITFTTKRGVVAEREGVVAVKTLIGDTANQINETAANIMDAANTGADATRQVEMLGDRLKALLRLHKTSSVHYGGGLAGFKIGGLSGMFDSSGALAKEIADNDKFIDNMVDLARKGDPKAINDFKNTANALVLAGGDPGKQLSFWQQARKLGTQEAMKSMYNSMLSSPLTHVRNFVGNAVAATTRPLTMAIGRGVTGDMQGARAALGSFHAISDSLTEAWTMAGAAWKNGAPSGGKYVDQSAEMAKELDQLRATAQTPGERGAVFFMTKLHDLNNNPWATYPSRALTAGDEMFKTLVARMEMKRQVFDESLIKTGTAKFDPDTYAQKLQEKLGRNGEIVDEQLREVTTEATFQQELKGVMKAVDNLTKSHPVFTYLMPFVRTPHNLMVYAGTHTPGLNRFLDEYKAVMAGTDENAKAVMRGREALGWMTITTGIGMAASGTMTGNGPVDPEKRAAWLKTHQPQSIKVNGKWVSYGSIEPLNTIFAAVVDLTELAKAGDAASYDRSAGQLAYTVAQATFNKSYFQGLTAAVETLNPNNLAKEGWVEKDALKALNSFIPLSGARRQLSKALEPAMLDWRNEYDRAFNTALPGYAAINGLEKIDIFTGETMYTENTNLLNWFLPFSIKDVETDPVLVNIADKGIDINATIESANGVELNATDRAAIDRLTAETGLHDELKRHFAEPWFKEDYKNWEKADNKGEIRDALWYSETIRIIQDARRRAVDYYAANNEEFAARKAAADMQKYRAGMGNYDLPDEIQAILDAN</sequence>
<dbReference type="EMBL" id="MZ803112">
    <property type="protein sequence ID" value="UAW01090.1"/>
    <property type="molecule type" value="Genomic_DNA"/>
</dbReference>
<dbReference type="Proteomes" id="UP000828768">
    <property type="component" value="Segment"/>
</dbReference>
<feature type="compositionally biased region" description="Basic and acidic residues" evidence="1">
    <location>
        <begin position="71"/>
        <end position="82"/>
    </location>
</feature>
<name>A0AAE9BP55_9CAUD</name>
<evidence type="ECO:0000313" key="3">
    <source>
        <dbReference type="Proteomes" id="UP000828768"/>
    </source>
</evidence>
<keyword evidence="3" id="KW-1185">Reference proteome</keyword>
<feature type="compositionally biased region" description="Low complexity" evidence="1">
    <location>
        <begin position="1"/>
        <end position="17"/>
    </location>
</feature>
<feature type="compositionally biased region" description="Low complexity" evidence="1">
    <location>
        <begin position="42"/>
        <end position="54"/>
    </location>
</feature>
<protein>
    <submittedName>
        <fullName evidence="2">Internal virion protein</fullName>
    </submittedName>
</protein>
<feature type="compositionally biased region" description="Basic and acidic residues" evidence="1">
    <location>
        <begin position="290"/>
        <end position="299"/>
    </location>
</feature>
<evidence type="ECO:0000313" key="2">
    <source>
        <dbReference type="EMBL" id="UAW01090.1"/>
    </source>
</evidence>